<feature type="domain" description="Aminotransferase class V" evidence="8">
    <location>
        <begin position="225"/>
        <end position="593"/>
    </location>
</feature>
<dbReference type="CDD" id="cd06453">
    <property type="entry name" value="SufS_like"/>
    <property type="match status" value="1"/>
</dbReference>
<dbReference type="GO" id="GO:0031071">
    <property type="term" value="F:cysteine desulfurase activity"/>
    <property type="evidence" value="ECO:0007669"/>
    <property type="project" value="UniProtKB-EC"/>
</dbReference>
<dbReference type="AlphaFoldDB" id="A1K2D1"/>
<dbReference type="STRING" id="62928.azo0369"/>
<keyword evidence="10" id="KW-1185">Reference proteome</keyword>
<dbReference type="GO" id="GO:0016829">
    <property type="term" value="F:lyase activity"/>
    <property type="evidence" value="ECO:0007669"/>
    <property type="project" value="UniProtKB-KW"/>
</dbReference>
<dbReference type="NCBIfam" id="NF041166">
    <property type="entry name" value="f2_encap_cargo1"/>
    <property type="match status" value="1"/>
</dbReference>
<evidence type="ECO:0000256" key="1">
    <source>
        <dbReference type="ARBA" id="ARBA00001933"/>
    </source>
</evidence>
<comment type="similarity">
    <text evidence="2">Belongs to the class-V pyridoxal-phosphate-dependent aminotransferase family. Csd subfamily.</text>
</comment>
<evidence type="ECO:0000259" key="8">
    <source>
        <dbReference type="Pfam" id="PF00266"/>
    </source>
</evidence>
<keyword evidence="5" id="KW-0663">Pyridoxal phosphate</keyword>
<reference evidence="9 10" key="1">
    <citation type="journal article" date="2006" name="Nat. Biotechnol.">
        <title>Complete genome of the mutualistic, N2-fixing grass endophyte Azoarcus sp. strain BH72.</title>
        <authorList>
            <person name="Krause A."/>
            <person name="Ramakumar A."/>
            <person name="Bartels D."/>
            <person name="Battistoni F."/>
            <person name="Bekel T."/>
            <person name="Boch J."/>
            <person name="Boehm M."/>
            <person name="Friedrich F."/>
            <person name="Hurek T."/>
            <person name="Krause L."/>
            <person name="Linke B."/>
            <person name="McHardy A.C."/>
            <person name="Sarkar A."/>
            <person name="Schneiker S."/>
            <person name="Syed A.A."/>
            <person name="Thauer R."/>
            <person name="Vorhoelter F.-J."/>
            <person name="Weidner S."/>
            <person name="Puehler A."/>
            <person name="Reinhold-Hurek B."/>
            <person name="Kaiser O."/>
            <person name="Goesmann A."/>
        </authorList>
    </citation>
    <scope>NUCLEOTIDE SEQUENCE [LARGE SCALE GENOMIC DNA]</scope>
    <source>
        <strain evidence="9 10">BH72</strain>
    </source>
</reference>
<keyword evidence="4" id="KW-0808">Transferase</keyword>
<dbReference type="InterPro" id="IPR015422">
    <property type="entry name" value="PyrdxlP-dep_Trfase_small"/>
</dbReference>
<keyword evidence="9" id="KW-0456">Lyase</keyword>
<dbReference type="Gene3D" id="3.40.640.10">
    <property type="entry name" value="Type I PLP-dependent aspartate aminotransferase-like (Major domain)"/>
    <property type="match status" value="1"/>
</dbReference>
<evidence type="ECO:0000256" key="5">
    <source>
        <dbReference type="ARBA" id="ARBA00022898"/>
    </source>
</evidence>
<dbReference type="EC" id="2.8.1.7" evidence="3"/>
<dbReference type="InterPro" id="IPR015421">
    <property type="entry name" value="PyrdxlP-dep_Trfase_major"/>
</dbReference>
<dbReference type="SUPFAM" id="SSF53383">
    <property type="entry name" value="PLP-dependent transferases"/>
    <property type="match status" value="1"/>
</dbReference>
<accession>A1K2D1</accession>
<dbReference type="RefSeq" id="WP_011764104.1">
    <property type="nucleotide sequence ID" value="NC_008702.1"/>
</dbReference>
<sequence length="610" mass="63963">MTIPTPTSKGAEGLSGAPLPDLPDEATLGALASAFFRALPGAALPPADPVRAQVASAPELSLAQGGSRLAPAPVASDPVDPVGGAGAFVVPQAYAAALPQVAPPQVPAGVAEGLPLAVPGSPYYFIGEASPYLQSGAAPALPENRVVARSFGLPGEGELKALLAEIAAGRPLADAPAADPGGRFYFIDAAKVPAAEPGARAPFDVNAVRRDFPILQERVNGKPLVWFDNAATTHKPQAVIDRLAHFYAHENSNIHRGAHELAARATDAYEAARQKVQRFLGAGSADEIIFVRGATEAINLVAKTWGVQNIGEGDEIVVSLLEHHANIVPWQQLAAQVGAKIRVIPVDDNGQLKLDELQKLLNPRTRLVSVTQVSNALGTVTPIKQVIDMAHAAGARVLVDGAQSVSHMRVNVQALDADFFVFSGHKIFGPTGIGVVYGKAALLEQMPPWQGGGNMIADVTFERTLFQPAPNKFEAGTGNIADAVGLGAALDYVERIGLENIARYEHDLLVYATRGLSSIAGVRLIGTAADKASVASFVLAGYSTEEVGRALNEEGIAVRSGHHCAQPILRRFGVETTVRPSLAFYNTCEEIDRMLAVVRRLARGKGRVGA</sequence>
<comment type="cofactor">
    <cofactor evidence="1">
        <name>pyridoxal 5'-phosphate</name>
        <dbReference type="ChEBI" id="CHEBI:597326"/>
    </cofactor>
</comment>
<dbReference type="KEGG" id="azo:azo0369"/>
<organism evidence="9 10">
    <name type="scientific">Azoarcus sp. (strain BH72)</name>
    <dbReference type="NCBI Taxonomy" id="418699"/>
    <lineage>
        <taxon>Bacteria</taxon>
        <taxon>Pseudomonadati</taxon>
        <taxon>Pseudomonadota</taxon>
        <taxon>Betaproteobacteria</taxon>
        <taxon>Rhodocyclales</taxon>
        <taxon>Zoogloeaceae</taxon>
        <taxon>Azoarcus</taxon>
    </lineage>
</organism>
<evidence type="ECO:0000256" key="7">
    <source>
        <dbReference type="SAM" id="MobiDB-lite"/>
    </source>
</evidence>
<dbReference type="NCBIfam" id="TIGR01979">
    <property type="entry name" value="sufS"/>
    <property type="match status" value="1"/>
</dbReference>
<evidence type="ECO:0000256" key="2">
    <source>
        <dbReference type="ARBA" id="ARBA00010447"/>
    </source>
</evidence>
<dbReference type="PANTHER" id="PTHR43586">
    <property type="entry name" value="CYSTEINE DESULFURASE"/>
    <property type="match status" value="1"/>
</dbReference>
<dbReference type="Pfam" id="PF00266">
    <property type="entry name" value="Aminotran_5"/>
    <property type="match status" value="1"/>
</dbReference>
<proteinExistence type="inferred from homology"/>
<dbReference type="GO" id="GO:0006534">
    <property type="term" value="P:cysteine metabolic process"/>
    <property type="evidence" value="ECO:0007669"/>
    <property type="project" value="InterPro"/>
</dbReference>
<dbReference type="eggNOG" id="COG0520">
    <property type="taxonomic scope" value="Bacteria"/>
</dbReference>
<comment type="catalytic activity">
    <reaction evidence="6">
        <text>(sulfur carrier)-H + L-cysteine = (sulfur carrier)-SH + L-alanine</text>
        <dbReference type="Rhea" id="RHEA:43892"/>
        <dbReference type="Rhea" id="RHEA-COMP:14737"/>
        <dbReference type="Rhea" id="RHEA-COMP:14739"/>
        <dbReference type="ChEBI" id="CHEBI:29917"/>
        <dbReference type="ChEBI" id="CHEBI:35235"/>
        <dbReference type="ChEBI" id="CHEBI:57972"/>
        <dbReference type="ChEBI" id="CHEBI:64428"/>
        <dbReference type="EC" id="2.8.1.7"/>
    </reaction>
</comment>
<evidence type="ECO:0000313" key="9">
    <source>
        <dbReference type="EMBL" id="CAL92986.1"/>
    </source>
</evidence>
<dbReference type="HOGENOM" id="CLU_003433_7_0_4"/>
<dbReference type="Gene3D" id="3.90.1150.10">
    <property type="entry name" value="Aspartate Aminotransferase, domain 1"/>
    <property type="match status" value="1"/>
</dbReference>
<dbReference type="GO" id="GO:0030170">
    <property type="term" value="F:pyridoxal phosphate binding"/>
    <property type="evidence" value="ECO:0007669"/>
    <property type="project" value="InterPro"/>
</dbReference>
<protein>
    <recommendedName>
        <fullName evidence="3">cysteine desulfurase</fullName>
        <ecNumber evidence="3">2.8.1.7</ecNumber>
    </recommendedName>
</protein>
<dbReference type="EMBL" id="AM406670">
    <property type="protein sequence ID" value="CAL92986.1"/>
    <property type="molecule type" value="Genomic_DNA"/>
</dbReference>
<evidence type="ECO:0000256" key="4">
    <source>
        <dbReference type="ARBA" id="ARBA00022679"/>
    </source>
</evidence>
<dbReference type="Proteomes" id="UP000002588">
    <property type="component" value="Chromosome"/>
</dbReference>
<name>A1K2D1_AZOSB</name>
<evidence type="ECO:0000256" key="6">
    <source>
        <dbReference type="ARBA" id="ARBA00050776"/>
    </source>
</evidence>
<feature type="region of interest" description="Disordered" evidence="7">
    <location>
        <begin position="1"/>
        <end position="21"/>
    </location>
</feature>
<dbReference type="InterPro" id="IPR010970">
    <property type="entry name" value="Cys_dSase_SufS"/>
</dbReference>
<dbReference type="InterPro" id="IPR000192">
    <property type="entry name" value="Aminotrans_V_dom"/>
</dbReference>
<gene>
    <name evidence="9" type="primary">csdB</name>
    <name evidence="9" type="ordered locus">azo0369</name>
</gene>
<evidence type="ECO:0000313" key="10">
    <source>
        <dbReference type="Proteomes" id="UP000002588"/>
    </source>
</evidence>
<dbReference type="PANTHER" id="PTHR43586:SF8">
    <property type="entry name" value="CYSTEINE DESULFURASE 1, CHLOROPLASTIC"/>
    <property type="match status" value="1"/>
</dbReference>
<evidence type="ECO:0000256" key="3">
    <source>
        <dbReference type="ARBA" id="ARBA00012239"/>
    </source>
</evidence>
<dbReference type="InterPro" id="IPR015424">
    <property type="entry name" value="PyrdxlP-dep_Trfase"/>
</dbReference>